<dbReference type="AlphaFoldDB" id="F7GL71"/>
<feature type="non-terminal residue" evidence="1">
    <location>
        <position position="67"/>
    </location>
</feature>
<evidence type="ECO:0000313" key="1">
    <source>
        <dbReference type="EMBL" id="EHH18647.1"/>
    </source>
</evidence>
<name>F7GL71_MACMU</name>
<protein>
    <submittedName>
        <fullName evidence="1">Uncharacterized protein</fullName>
    </submittedName>
</protein>
<dbReference type="EMBL" id="CM001256">
    <property type="protein sequence ID" value="EHH18647.1"/>
    <property type="molecule type" value="Genomic_DNA"/>
</dbReference>
<gene>
    <name evidence="1" type="ORF">EGK_15295</name>
</gene>
<reference evidence="1" key="1">
    <citation type="journal article" date="2011" name="Nat. Biotechnol.">
        <title>Genome sequencing and comparison of two nonhuman primate animal models, the cynomolgus and Chinese rhesus macaques.</title>
        <authorList>
            <person name="Yan G."/>
            <person name="Zhang G."/>
            <person name="Fang X."/>
            <person name="Zhang Y."/>
            <person name="Li C."/>
            <person name="Ling F."/>
            <person name="Cooper D.N."/>
            <person name="Li Q."/>
            <person name="Li Y."/>
            <person name="van Gool A.J."/>
            <person name="Du H."/>
            <person name="Chen J."/>
            <person name="Chen R."/>
            <person name="Zhang P."/>
            <person name="Huang Z."/>
            <person name="Thompson J.R."/>
            <person name="Meng Y."/>
            <person name="Bai Y."/>
            <person name="Wang J."/>
            <person name="Zhuo M."/>
            <person name="Wang T."/>
            <person name="Huang Y."/>
            <person name="Wei L."/>
            <person name="Li J."/>
            <person name="Wang Z."/>
            <person name="Hu H."/>
            <person name="Yang P."/>
            <person name="Le L."/>
            <person name="Stenson P.D."/>
            <person name="Li B."/>
            <person name="Liu X."/>
            <person name="Ball E.V."/>
            <person name="An N."/>
            <person name="Huang Q."/>
            <person name="Zhang Y."/>
            <person name="Fan W."/>
            <person name="Zhang X."/>
            <person name="Li Y."/>
            <person name="Wang W."/>
            <person name="Katze M.G."/>
            <person name="Su B."/>
            <person name="Nielsen R."/>
            <person name="Yang H."/>
            <person name="Wang J."/>
            <person name="Wang X."/>
            <person name="Wang J."/>
        </authorList>
    </citation>
    <scope>NUCLEOTIDE SEQUENCE [LARGE SCALE GENOMIC DNA]</scope>
    <source>
        <strain evidence="1">CR-5</strain>
    </source>
</reference>
<organism evidence="1">
    <name type="scientific">Macaca mulatta</name>
    <name type="common">Rhesus macaque</name>
    <dbReference type="NCBI Taxonomy" id="9544"/>
    <lineage>
        <taxon>Eukaryota</taxon>
        <taxon>Metazoa</taxon>
        <taxon>Chordata</taxon>
        <taxon>Craniata</taxon>
        <taxon>Vertebrata</taxon>
        <taxon>Euteleostomi</taxon>
        <taxon>Mammalia</taxon>
        <taxon>Eutheria</taxon>
        <taxon>Euarchontoglires</taxon>
        <taxon>Primates</taxon>
        <taxon>Haplorrhini</taxon>
        <taxon>Catarrhini</taxon>
        <taxon>Cercopithecidae</taxon>
        <taxon>Cercopithecinae</taxon>
        <taxon>Macaca</taxon>
    </lineage>
</organism>
<dbReference type="HOGENOM" id="CLU_2819198_0_0_1"/>
<feature type="non-terminal residue" evidence="1">
    <location>
        <position position="1"/>
    </location>
</feature>
<dbReference type="Proteomes" id="UP000013456">
    <property type="component" value="Chromosome 4"/>
</dbReference>
<proteinExistence type="predicted"/>
<sequence length="67" mass="8100">IIINFLKPFLQLLGKNFTKIIYRIKEVMHITWVLDIKDGILSWKNDAAYLHVEMTEIVAYFPLYFYF</sequence>
<accession>F7GL71</accession>